<proteinExistence type="inferred from homology"/>
<dbReference type="RefSeq" id="WP_111499503.1">
    <property type="nucleotide sequence ID" value="NZ_QKYN01000020.1"/>
</dbReference>
<dbReference type="SUPFAM" id="SSF52402">
    <property type="entry name" value="Adenine nucleotide alpha hydrolases-like"/>
    <property type="match status" value="2"/>
</dbReference>
<dbReference type="Pfam" id="PF00582">
    <property type="entry name" value="Usp"/>
    <property type="match status" value="2"/>
</dbReference>
<dbReference type="InterPro" id="IPR006015">
    <property type="entry name" value="Universal_stress_UspA"/>
</dbReference>
<reference evidence="3 4" key="1">
    <citation type="submission" date="2018-06" db="EMBL/GenBank/DDBJ databases">
        <title>Streptacidiphilus pinicola sp. nov., isolated from pine grove soil.</title>
        <authorList>
            <person name="Roh S.G."/>
            <person name="Park S."/>
            <person name="Kim M.-K."/>
            <person name="Yun B.-R."/>
            <person name="Park J."/>
            <person name="Kim M.J."/>
            <person name="Kim Y.S."/>
            <person name="Kim S.B."/>
        </authorList>
    </citation>
    <scope>NUCLEOTIDE SEQUENCE [LARGE SCALE GENOMIC DNA]</scope>
    <source>
        <strain evidence="3 4">MMS16-CNU450</strain>
    </source>
</reference>
<evidence type="ECO:0000256" key="1">
    <source>
        <dbReference type="ARBA" id="ARBA00008791"/>
    </source>
</evidence>
<comment type="similarity">
    <text evidence="1">Belongs to the universal stress protein A family.</text>
</comment>
<feature type="domain" description="UspA" evidence="2">
    <location>
        <begin position="164"/>
        <end position="288"/>
    </location>
</feature>
<protein>
    <submittedName>
        <fullName evidence="3">Universal stress protein</fullName>
    </submittedName>
</protein>
<keyword evidence="4" id="KW-1185">Reference proteome</keyword>
<dbReference type="InterPro" id="IPR006016">
    <property type="entry name" value="UspA"/>
</dbReference>
<name>A0A2X0KIE7_9ACTN</name>
<comment type="caution">
    <text evidence="3">The sequence shown here is derived from an EMBL/GenBank/DDBJ whole genome shotgun (WGS) entry which is preliminary data.</text>
</comment>
<dbReference type="Gene3D" id="3.40.50.620">
    <property type="entry name" value="HUPs"/>
    <property type="match status" value="2"/>
</dbReference>
<evidence type="ECO:0000259" key="2">
    <source>
        <dbReference type="Pfam" id="PF00582"/>
    </source>
</evidence>
<dbReference type="EMBL" id="QKYN01000020">
    <property type="protein sequence ID" value="RAG86809.1"/>
    <property type="molecule type" value="Genomic_DNA"/>
</dbReference>
<dbReference type="InterPro" id="IPR014729">
    <property type="entry name" value="Rossmann-like_a/b/a_fold"/>
</dbReference>
<gene>
    <name evidence="3" type="ORF">DN069_04540</name>
</gene>
<dbReference type="PRINTS" id="PR01438">
    <property type="entry name" value="UNVRSLSTRESS"/>
</dbReference>
<feature type="domain" description="UspA" evidence="2">
    <location>
        <begin position="8"/>
        <end position="143"/>
    </location>
</feature>
<accession>A0A2X0KIE7</accession>
<dbReference type="PANTHER" id="PTHR46553:SF3">
    <property type="entry name" value="ADENINE NUCLEOTIDE ALPHA HYDROLASES-LIKE SUPERFAMILY PROTEIN"/>
    <property type="match status" value="1"/>
</dbReference>
<dbReference type="Proteomes" id="UP000248889">
    <property type="component" value="Unassembled WGS sequence"/>
</dbReference>
<evidence type="ECO:0000313" key="4">
    <source>
        <dbReference type="Proteomes" id="UP000248889"/>
    </source>
</evidence>
<organism evidence="3 4">
    <name type="scientific">Streptacidiphilus pinicola</name>
    <dbReference type="NCBI Taxonomy" id="2219663"/>
    <lineage>
        <taxon>Bacteria</taxon>
        <taxon>Bacillati</taxon>
        <taxon>Actinomycetota</taxon>
        <taxon>Actinomycetes</taxon>
        <taxon>Kitasatosporales</taxon>
        <taxon>Streptomycetaceae</taxon>
        <taxon>Streptacidiphilus</taxon>
    </lineage>
</organism>
<sequence>MTPQASPRVVVGVDPSEHAAVAVDWAADEAAVRGWPLEIVHARGAGASRLVEFGSRHAWEELDRAAKHLAADTERRALDRQGRLEVRTALVDDAPLPGLIELVTPDDLLVVGSRGHGRLSSLMIGSVSQGLAAHAPCPVVVVPDRGAGLPTAPVVLGAAPAEPSAVVEFAFAEAGRRGVPLLAVRAWSLVEAYPGLATASVEDRTTRDRTEVADLATLLAAAREKHPEVTVQAQVNEDAPESPFIRDSENAGLVVLGAQRTRGRLAPPLGRVIQRVLHEALCPVALVPHD</sequence>
<dbReference type="PANTHER" id="PTHR46553">
    <property type="entry name" value="ADENINE NUCLEOTIDE ALPHA HYDROLASES-LIKE SUPERFAMILY PROTEIN"/>
    <property type="match status" value="1"/>
</dbReference>
<dbReference type="AlphaFoldDB" id="A0A2X0KIE7"/>
<dbReference type="OrthoDB" id="3871731at2"/>
<evidence type="ECO:0000313" key="3">
    <source>
        <dbReference type="EMBL" id="RAG86809.1"/>
    </source>
</evidence>
<dbReference type="CDD" id="cd00293">
    <property type="entry name" value="USP-like"/>
    <property type="match status" value="1"/>
</dbReference>